<dbReference type="Proteomes" id="UP000199423">
    <property type="component" value="Unassembled WGS sequence"/>
</dbReference>
<keyword evidence="8" id="KW-1185">Reference proteome</keyword>
<evidence type="ECO:0000313" key="8">
    <source>
        <dbReference type="Proteomes" id="UP000199423"/>
    </source>
</evidence>
<dbReference type="AlphaFoldDB" id="A0A1I7NGJ0"/>
<name>A0A1I7NGJ0_9HYPH</name>
<comment type="subcellular location">
    <subcellularLocation>
        <location evidence="1">Cell envelope</location>
    </subcellularLocation>
</comment>
<dbReference type="OrthoDB" id="7422354at2"/>
<dbReference type="PANTHER" id="PTHR32347">
    <property type="entry name" value="EFFLUX SYSTEM COMPONENT YKNX-RELATED"/>
    <property type="match status" value="1"/>
</dbReference>
<dbReference type="RefSeq" id="WP_092867636.1">
    <property type="nucleotide sequence ID" value="NZ_FPCH01000002.1"/>
</dbReference>
<evidence type="ECO:0000313" key="7">
    <source>
        <dbReference type="EMBL" id="SFV33779.1"/>
    </source>
</evidence>
<dbReference type="Gene3D" id="2.40.30.170">
    <property type="match status" value="1"/>
</dbReference>
<evidence type="ECO:0000259" key="6">
    <source>
        <dbReference type="Pfam" id="PF25990"/>
    </source>
</evidence>
<evidence type="ECO:0000256" key="4">
    <source>
        <dbReference type="SAM" id="Phobius"/>
    </source>
</evidence>
<proteinExistence type="predicted"/>
<keyword evidence="4" id="KW-0472">Membrane</keyword>
<dbReference type="GO" id="GO:0030313">
    <property type="term" value="C:cell envelope"/>
    <property type="evidence" value="ECO:0007669"/>
    <property type="project" value="UniProtKB-SubCell"/>
</dbReference>
<dbReference type="STRING" id="51670.SAMN04488557_2109"/>
<evidence type="ECO:0000256" key="3">
    <source>
        <dbReference type="SAM" id="MobiDB-lite"/>
    </source>
</evidence>
<dbReference type="EMBL" id="FPCH01000002">
    <property type="protein sequence ID" value="SFV33779.1"/>
    <property type="molecule type" value="Genomic_DNA"/>
</dbReference>
<accession>A0A1I7NGJ0</accession>
<keyword evidence="4" id="KW-1133">Transmembrane helix</keyword>
<keyword evidence="4" id="KW-0812">Transmembrane</keyword>
<evidence type="ECO:0000259" key="5">
    <source>
        <dbReference type="Pfam" id="PF25917"/>
    </source>
</evidence>
<dbReference type="Pfam" id="PF25990">
    <property type="entry name" value="Beta-barrel_YknX"/>
    <property type="match status" value="1"/>
</dbReference>
<dbReference type="InterPro" id="IPR050465">
    <property type="entry name" value="UPF0194_transport"/>
</dbReference>
<feature type="domain" description="Multidrug resistance protein MdtA-like barrel-sandwich hybrid" evidence="5">
    <location>
        <begin position="77"/>
        <end position="266"/>
    </location>
</feature>
<feature type="compositionally biased region" description="Basic and acidic residues" evidence="3">
    <location>
        <begin position="123"/>
        <end position="144"/>
    </location>
</feature>
<dbReference type="SUPFAM" id="SSF111369">
    <property type="entry name" value="HlyD-like secretion proteins"/>
    <property type="match status" value="2"/>
</dbReference>
<protein>
    <submittedName>
        <fullName evidence="7">HlyD family secretion protein</fullName>
    </submittedName>
</protein>
<sequence>MSTDETYHPRRGGFLGKLLFLLVAVGIGAFGAIAISRSDLLDAKTDTSDTIKNEETAAKIDWVAAAPGRIEPKSGLVRVGAQLLGRIAEVNVKLNDNVEEGELLIRLDDDEARARLQAAETEAASRKRERDAQPLDKARDDLRNAEDNVFTAERALTNARFGLEYELQAQRQGNGSADRVNDARKYLTKAKAKLQKERATYASAQSKADIPAPNRLESALQAARSDVSVAEALLEKTRIRAPVAGTILQLPAKAGEMVAPSPDQALAVLGDMSVVRLKAEVDETDVSKIKVGSKVTVKSNAYPGKEFAGTVAALAPSLSSPQFALRGARRPTDVEVLEVTIDLDGNPPLLPGMRADAFFK</sequence>
<dbReference type="Pfam" id="PF25917">
    <property type="entry name" value="BSH_RND"/>
    <property type="match status" value="1"/>
</dbReference>
<evidence type="ECO:0000256" key="1">
    <source>
        <dbReference type="ARBA" id="ARBA00004196"/>
    </source>
</evidence>
<reference evidence="8" key="1">
    <citation type="submission" date="2016-10" db="EMBL/GenBank/DDBJ databases">
        <authorList>
            <person name="Varghese N."/>
            <person name="Submissions S."/>
        </authorList>
    </citation>
    <scope>NUCLEOTIDE SEQUENCE [LARGE SCALE GENOMIC DNA]</scope>
    <source>
        <strain evidence="8">DSM 1565</strain>
    </source>
</reference>
<gene>
    <name evidence="7" type="ORF">SAMN04488557_2109</name>
</gene>
<feature type="region of interest" description="Disordered" evidence="3">
    <location>
        <begin position="118"/>
        <end position="144"/>
    </location>
</feature>
<dbReference type="InterPro" id="IPR058636">
    <property type="entry name" value="Beta-barrel_YknX"/>
</dbReference>
<feature type="transmembrane region" description="Helical" evidence="4">
    <location>
        <begin position="12"/>
        <end position="35"/>
    </location>
</feature>
<keyword evidence="2" id="KW-0175">Coiled coil</keyword>
<evidence type="ECO:0000256" key="2">
    <source>
        <dbReference type="ARBA" id="ARBA00023054"/>
    </source>
</evidence>
<dbReference type="InterPro" id="IPR058625">
    <property type="entry name" value="MdtA-like_BSH"/>
</dbReference>
<organism evidence="7 8">
    <name type="scientific">Hyphomicrobium facile</name>
    <dbReference type="NCBI Taxonomy" id="51670"/>
    <lineage>
        <taxon>Bacteria</taxon>
        <taxon>Pseudomonadati</taxon>
        <taxon>Pseudomonadota</taxon>
        <taxon>Alphaproteobacteria</taxon>
        <taxon>Hyphomicrobiales</taxon>
        <taxon>Hyphomicrobiaceae</taxon>
        <taxon>Hyphomicrobium</taxon>
    </lineage>
</organism>
<dbReference type="Gene3D" id="2.40.50.100">
    <property type="match status" value="2"/>
</dbReference>
<feature type="domain" description="YknX-like beta-barrel" evidence="6">
    <location>
        <begin position="277"/>
        <end position="353"/>
    </location>
</feature>